<name>A0A818R8J0_9BILA</name>
<gene>
    <name evidence="6" type="ORF">JBS370_LOCUS6467</name>
</gene>
<dbReference type="InterPro" id="IPR050358">
    <property type="entry name" value="RSE1/DDB1/CFT1"/>
</dbReference>
<dbReference type="InterPro" id="IPR015943">
    <property type="entry name" value="WD40/YVTN_repeat-like_dom_sf"/>
</dbReference>
<dbReference type="PANTHER" id="PTHR10644">
    <property type="entry name" value="DNA REPAIR/RNA PROCESSING CPSF FAMILY"/>
    <property type="match status" value="1"/>
</dbReference>
<dbReference type="Pfam" id="PF10433">
    <property type="entry name" value="Beta-prop_RSE1_1st"/>
    <property type="match status" value="1"/>
</dbReference>
<feature type="domain" description="RSE1/DDB1/CPSF1 second beta-propeller" evidence="5">
    <location>
        <begin position="429"/>
        <end position="751"/>
    </location>
</feature>
<evidence type="ECO:0000256" key="1">
    <source>
        <dbReference type="ARBA" id="ARBA00004123"/>
    </source>
</evidence>
<evidence type="ECO:0000256" key="2">
    <source>
        <dbReference type="ARBA" id="ARBA00023242"/>
    </source>
</evidence>
<proteinExistence type="predicted"/>
<dbReference type="AlphaFoldDB" id="A0A818R8J0"/>
<dbReference type="Pfam" id="PF23726">
    <property type="entry name" value="Beta-prop_RSE1_2nd"/>
    <property type="match status" value="1"/>
</dbReference>
<dbReference type="SUPFAM" id="SSF82171">
    <property type="entry name" value="DPP6 N-terminal domain-like"/>
    <property type="match status" value="1"/>
</dbReference>
<dbReference type="Pfam" id="PF03178">
    <property type="entry name" value="CPSF_A"/>
    <property type="match status" value="1"/>
</dbReference>
<dbReference type="Gene3D" id="1.10.150.910">
    <property type="match status" value="1"/>
</dbReference>
<organism evidence="6 7">
    <name type="scientific">Rotaria sordida</name>
    <dbReference type="NCBI Taxonomy" id="392033"/>
    <lineage>
        <taxon>Eukaryota</taxon>
        <taxon>Metazoa</taxon>
        <taxon>Spiralia</taxon>
        <taxon>Gnathifera</taxon>
        <taxon>Rotifera</taxon>
        <taxon>Eurotatoria</taxon>
        <taxon>Bdelloidea</taxon>
        <taxon>Philodinida</taxon>
        <taxon>Philodinidae</taxon>
        <taxon>Rotaria</taxon>
    </lineage>
</organism>
<comment type="subcellular location">
    <subcellularLocation>
        <location evidence="1">Nucleus</location>
    </subcellularLocation>
</comment>
<dbReference type="InterPro" id="IPR004871">
    <property type="entry name" value="RSE1/DDB1/CPSF1_C"/>
</dbReference>
<comment type="caution">
    <text evidence="6">The sequence shown here is derived from an EMBL/GenBank/DDBJ whole genome shotgun (WGS) entry which is preliminary data.</text>
</comment>
<feature type="domain" description="RSE1/DDB1/CPSF1 first beta-propeller" evidence="4">
    <location>
        <begin position="16"/>
        <end position="386"/>
    </location>
</feature>
<dbReference type="InterPro" id="IPR018846">
    <property type="entry name" value="Beta-prop_RSE1/DDB1/CPSF1_1st"/>
</dbReference>
<dbReference type="GO" id="GO:0003676">
    <property type="term" value="F:nucleic acid binding"/>
    <property type="evidence" value="ECO:0007669"/>
    <property type="project" value="InterPro"/>
</dbReference>
<evidence type="ECO:0000313" key="7">
    <source>
        <dbReference type="Proteomes" id="UP000663836"/>
    </source>
</evidence>
<evidence type="ECO:0000259" key="5">
    <source>
        <dbReference type="Pfam" id="PF23726"/>
    </source>
</evidence>
<dbReference type="GO" id="GO:0005634">
    <property type="term" value="C:nucleus"/>
    <property type="evidence" value="ECO:0007669"/>
    <property type="project" value="UniProtKB-SubCell"/>
</dbReference>
<dbReference type="InterPro" id="IPR058543">
    <property type="entry name" value="Beta-prop_RSE1/DDB1/CPSF1_2nd"/>
</dbReference>
<dbReference type="Gene3D" id="2.130.10.10">
    <property type="entry name" value="YVTN repeat-like/Quinoprotein amine dehydrogenase"/>
    <property type="match status" value="3"/>
</dbReference>
<feature type="domain" description="RSE1/DDB1/CPSF1 C-terminal" evidence="3">
    <location>
        <begin position="831"/>
        <end position="1142"/>
    </location>
</feature>
<dbReference type="EMBL" id="CAJOBD010000358">
    <property type="protein sequence ID" value="CAF3653100.1"/>
    <property type="molecule type" value="Genomic_DNA"/>
</dbReference>
<accession>A0A818R8J0</accession>
<protein>
    <recommendedName>
        <fullName evidence="8">DNA damage-binding protein 1</fullName>
    </recommendedName>
</protein>
<sequence>MAAMNYVVTVQRPTAITALTTGHFTSSTDFNLIVAKNTHFEIYVISSEGLKLVKDVCIYGKITVLKCFRLSNMNKDVLFIFTEKCHGMILDCRKANHDQYDILTKCHGLLKDTGRQPVRQPLCTIDAKHGLILLRIFEGVIKLIYIKELSSKESSSKNLEAYNVKIDEQNIVDIQFLPGHQKPTFIVLHPRTTDTSTINRDPEEYHIRTYQVELKEKDITKLTWKQDMTLSEASFLIPIGQDIFSCLVIGRNVVALYKENDRPLEIESSLLDVIYLYSFNYYERSVKDEASIVSYCPIDEDGCRYLLTDYFGKLYLLVLERDKRNGSSSTTITDMKLDLLGETSMCEYITYLDNGVTFIGSRFGDSQLIRLLPEPENGSHLEILESYTNLGPIVDMCVVDLERQGRQLITCSGNGKDSSLRFIRTGIGIHEHASIDLRNIKGIWALKIDNHYDNHLVVAFFDQTRLFHLQNDEIEEVELAGFDFQHQTLFCANVISDQYLQITTHSIRLIGNNGKDLLVEWMNDQNEITVGSSNTTQCVCASGNQLFYFEIGRASLTEINKCKLPYNIACLDVTPLNPQEERTNLCVVGLWTQISVWIYRLPTLDILHKEPLTSDTLPRSVVMITFDSQPYVVISLADGPIVYYLLDPIQGILYERRKVALGTKPTTLTICQRTDLSPNTTTTISSSSNDPSTQRTVLFACSDRPSVISSSNTKLVFSAVNLREIVCMCSFHSEFYGPSLTLVTDMGVILGRIDDIQKLHVRSLTLGEPARRIAFMEDEKSYIVLTQYIDIYQTDNITPISKQAHQKIDCPTTIKNLNDVIPPTQNDVIDSIVILDQHTHEARVSVRLLNREEALSVCVITFADDLSTPYIAIGTAIIFEDEDTPKIGRIILFRYKNGHLNMITEREINGPPHAMLAFQGKLLVAVGSSIRLYKFSPQTHELTQLTQYLGHIDCLQVKIKDDFVLFNDLMKSITVLRYNVDDGKFEEIAHDVSPQWSTACEFFDDDTFICAEDGGNLISCHKDSGSTKENERNILKELGLCHLGENINVFRHGCLVTQQTAESTISIETCTLMGGVSGYIGLLLQLTSTLYQLLMSLQLALAEYVPSVGKIDHGAWRSFESDGRSDVSCGFVDGDLVETYLDLPKSVQQELIQDLRGENNIPINTTVEELVKIIEELARIH</sequence>
<dbReference type="Proteomes" id="UP000663836">
    <property type="component" value="Unassembled WGS sequence"/>
</dbReference>
<keyword evidence="2" id="KW-0539">Nucleus</keyword>
<evidence type="ECO:0000259" key="3">
    <source>
        <dbReference type="Pfam" id="PF03178"/>
    </source>
</evidence>
<evidence type="ECO:0008006" key="8">
    <source>
        <dbReference type="Google" id="ProtNLM"/>
    </source>
</evidence>
<reference evidence="6" key="1">
    <citation type="submission" date="2021-02" db="EMBL/GenBank/DDBJ databases">
        <authorList>
            <person name="Nowell W R."/>
        </authorList>
    </citation>
    <scope>NUCLEOTIDE SEQUENCE</scope>
</reference>
<evidence type="ECO:0000313" key="6">
    <source>
        <dbReference type="EMBL" id="CAF3653100.1"/>
    </source>
</evidence>
<evidence type="ECO:0000259" key="4">
    <source>
        <dbReference type="Pfam" id="PF10433"/>
    </source>
</evidence>